<accession>A0ABV0NQR8</accession>
<dbReference type="SMART" id="SM00800">
    <property type="entry name" value="uDENN"/>
    <property type="match status" value="1"/>
</dbReference>
<dbReference type="PROSITE" id="PS50211">
    <property type="entry name" value="DENN"/>
    <property type="match status" value="1"/>
</dbReference>
<evidence type="ECO:0000313" key="3">
    <source>
        <dbReference type="EMBL" id="MEQ2173174.1"/>
    </source>
</evidence>
<evidence type="ECO:0000259" key="2">
    <source>
        <dbReference type="PROSITE" id="PS50211"/>
    </source>
</evidence>
<dbReference type="Pfam" id="PF02141">
    <property type="entry name" value="DENN"/>
    <property type="match status" value="1"/>
</dbReference>
<dbReference type="Pfam" id="PF03456">
    <property type="entry name" value="uDENN"/>
    <property type="match status" value="1"/>
</dbReference>
<keyword evidence="4" id="KW-1185">Reference proteome</keyword>
<evidence type="ECO:0000256" key="1">
    <source>
        <dbReference type="ARBA" id="ARBA00022658"/>
    </source>
</evidence>
<protein>
    <submittedName>
        <fullName evidence="3">DENN domain-containing protein 4C</fullName>
    </submittedName>
</protein>
<organism evidence="3 4">
    <name type="scientific">Goodea atripinnis</name>
    <dbReference type="NCBI Taxonomy" id="208336"/>
    <lineage>
        <taxon>Eukaryota</taxon>
        <taxon>Metazoa</taxon>
        <taxon>Chordata</taxon>
        <taxon>Craniata</taxon>
        <taxon>Vertebrata</taxon>
        <taxon>Euteleostomi</taxon>
        <taxon>Actinopterygii</taxon>
        <taxon>Neopterygii</taxon>
        <taxon>Teleostei</taxon>
        <taxon>Neoteleostei</taxon>
        <taxon>Acanthomorphata</taxon>
        <taxon>Ovalentaria</taxon>
        <taxon>Atherinomorphae</taxon>
        <taxon>Cyprinodontiformes</taxon>
        <taxon>Goodeidae</taxon>
        <taxon>Goodea</taxon>
    </lineage>
</organism>
<evidence type="ECO:0000313" key="4">
    <source>
        <dbReference type="Proteomes" id="UP001476798"/>
    </source>
</evidence>
<dbReference type="Gene3D" id="3.30.450.200">
    <property type="match status" value="1"/>
</dbReference>
<dbReference type="PANTHER" id="PTHR12296:SF17">
    <property type="entry name" value="DENN DOMAIN-CONTAINING PROTEIN 4C"/>
    <property type="match status" value="1"/>
</dbReference>
<feature type="domain" description="UDENN" evidence="2">
    <location>
        <begin position="1"/>
        <end position="145"/>
    </location>
</feature>
<feature type="non-terminal residue" evidence="3">
    <location>
        <position position="1"/>
    </location>
</feature>
<dbReference type="PANTHER" id="PTHR12296">
    <property type="entry name" value="DENN DOMAIN-CONTAINING PROTEIN 4"/>
    <property type="match status" value="1"/>
</dbReference>
<comment type="caution">
    <text evidence="3">The sequence shown here is derived from an EMBL/GenBank/DDBJ whole genome shotgun (WGS) entry which is preliminary data.</text>
</comment>
<reference evidence="3 4" key="1">
    <citation type="submission" date="2021-06" db="EMBL/GenBank/DDBJ databases">
        <authorList>
            <person name="Palmer J.M."/>
        </authorList>
    </citation>
    <scope>NUCLEOTIDE SEQUENCE [LARGE SCALE GENOMIC DNA]</scope>
    <source>
        <strain evidence="3 4">GA_2019</strain>
        <tissue evidence="3">Muscle</tissue>
    </source>
</reference>
<name>A0ABV0NQR8_9TELE</name>
<dbReference type="EMBL" id="JAHRIO010044243">
    <property type="protein sequence ID" value="MEQ2173174.1"/>
    <property type="molecule type" value="Genomic_DNA"/>
</dbReference>
<gene>
    <name evidence="3" type="primary">DENND4C_2</name>
    <name evidence="3" type="ORF">GOODEAATRI_029248</name>
</gene>
<sequence>KLELAQEIKICVFPPSTGLIFRYPEEDYESFPLSKSVPLFCLPMGAKIECWAPNTRDPLPVFSTFVLTISSGEKVRQRNSNNSKQKIQLGLLTIVDKKMIPNRFVNTNKCICLLSRWPFFESFRKFLMFIYKLSVSGPHPLPIEK</sequence>
<dbReference type="InterPro" id="IPR037516">
    <property type="entry name" value="Tripartite_DENN"/>
</dbReference>
<keyword evidence="1" id="KW-0344">Guanine-nucleotide releasing factor</keyword>
<dbReference type="InterPro" id="IPR001194">
    <property type="entry name" value="cDENN_dom"/>
</dbReference>
<dbReference type="InterPro" id="IPR005113">
    <property type="entry name" value="uDENN_dom"/>
</dbReference>
<proteinExistence type="predicted"/>
<dbReference type="InterPro" id="IPR051696">
    <property type="entry name" value="DENN_Domain_GEFs"/>
</dbReference>
<dbReference type="Proteomes" id="UP001476798">
    <property type="component" value="Unassembled WGS sequence"/>
</dbReference>